<dbReference type="Proteomes" id="UP000240410">
    <property type="component" value="Unassembled WGS sequence"/>
</dbReference>
<dbReference type="Pfam" id="PF03695">
    <property type="entry name" value="UPF0149"/>
    <property type="match status" value="1"/>
</dbReference>
<organism evidence="3 4">
    <name type="scientific">Photobacterium leiognathi</name>
    <dbReference type="NCBI Taxonomy" id="553611"/>
    <lineage>
        <taxon>Bacteria</taxon>
        <taxon>Pseudomonadati</taxon>
        <taxon>Pseudomonadota</taxon>
        <taxon>Gammaproteobacteria</taxon>
        <taxon>Vibrionales</taxon>
        <taxon>Vibrionaceae</taxon>
        <taxon>Photobacterium</taxon>
    </lineage>
</organism>
<sequence length="192" mass="20802">MSEITLPTYQAVESALKEQGLASAPAELHGLLSGMICGGLSVDDDSWVGPVCDYANEGEPLTDGAKVMVRTLFSTTANELFSGGFEFSLLMPDDDEPLTVRADALTEWVNSFISGLGLMDLQKNQLSEAVTEALADLQDIAQLGIDEDDDMEEQAALFEQVVEHVRMCVLSCHSELGQRPAVEEPEEKPTLH</sequence>
<evidence type="ECO:0000256" key="1">
    <source>
        <dbReference type="ARBA" id="ARBA00038308"/>
    </source>
</evidence>
<dbReference type="GO" id="GO:0005829">
    <property type="term" value="C:cytosol"/>
    <property type="evidence" value="ECO:0007669"/>
    <property type="project" value="TreeGrafter"/>
</dbReference>
<dbReference type="GeneID" id="99740295"/>
<accession>A0A0D8MWJ4</accession>
<dbReference type="Gene3D" id="1.20.120.740">
    <property type="entry name" value="YgfB uncharacterised protein family UPF0149, PF03695"/>
    <property type="match status" value="1"/>
</dbReference>
<dbReference type="NCBIfam" id="TIGR02292">
    <property type="entry name" value="ygfB_yecA"/>
    <property type="match status" value="1"/>
</dbReference>
<dbReference type="EMBL" id="PYOJ01000006">
    <property type="protein sequence ID" value="PSV91412.1"/>
    <property type="molecule type" value="Genomic_DNA"/>
</dbReference>
<dbReference type="RefSeq" id="WP_008987982.1">
    <property type="nucleotide sequence ID" value="NZ_JADQAT010000013.1"/>
</dbReference>
<dbReference type="InterPro" id="IPR011978">
    <property type="entry name" value="YgfB-like"/>
</dbReference>
<proteinExistence type="inferred from homology"/>
<dbReference type="NCBIfam" id="NF002477">
    <property type="entry name" value="PRK01736.1"/>
    <property type="match status" value="1"/>
</dbReference>
<reference evidence="3 4" key="1">
    <citation type="submission" date="2018-03" db="EMBL/GenBank/DDBJ databases">
        <title>Whole genome sequencing of Histamine producing bacteria.</title>
        <authorList>
            <person name="Butler K."/>
        </authorList>
    </citation>
    <scope>NUCLEOTIDE SEQUENCE [LARGE SCALE GENOMIC DNA]</scope>
    <source>
        <strain evidence="3 4">ATCC 33979</strain>
    </source>
</reference>
<evidence type="ECO:0000313" key="4">
    <source>
        <dbReference type="Proteomes" id="UP000240410"/>
    </source>
</evidence>
<dbReference type="OrthoDB" id="9783391at2"/>
<dbReference type="SUPFAM" id="SSF101327">
    <property type="entry name" value="YgfB-like"/>
    <property type="match status" value="1"/>
</dbReference>
<dbReference type="HAMAP" id="MF_00346">
    <property type="entry name" value="UPF0149"/>
    <property type="match status" value="1"/>
</dbReference>
<gene>
    <name evidence="3" type="ORF">CTM89_07735</name>
</gene>
<evidence type="ECO:0000313" key="3">
    <source>
        <dbReference type="EMBL" id="PSV91412.1"/>
    </source>
</evidence>
<name>A0A0D8MWJ4_PHOLE</name>
<dbReference type="STRING" id="553611.GCA_001557755_02060"/>
<dbReference type="PANTHER" id="PTHR37528">
    <property type="entry name" value="UPF0149 PROTEIN YGFB"/>
    <property type="match status" value="1"/>
</dbReference>
<protein>
    <recommendedName>
        <fullName evidence="2">UPF0149 protein CTM89_07735</fullName>
    </recommendedName>
</protein>
<dbReference type="PANTHER" id="PTHR37528:SF1">
    <property type="entry name" value="UPF0149 PROTEIN YGFB"/>
    <property type="match status" value="1"/>
</dbReference>
<comment type="similarity">
    <text evidence="1 2">Belongs to the UPF0149 family.</text>
</comment>
<evidence type="ECO:0000256" key="2">
    <source>
        <dbReference type="HAMAP-Rule" id="MF_00346"/>
    </source>
</evidence>
<dbReference type="InterPro" id="IPR036255">
    <property type="entry name" value="YgfB-like_sf"/>
</dbReference>
<comment type="caution">
    <text evidence="3">The sequence shown here is derived from an EMBL/GenBank/DDBJ whole genome shotgun (WGS) entry which is preliminary data.</text>
</comment>
<dbReference type="AlphaFoldDB" id="A0A0D8MWJ4"/>